<dbReference type="SUPFAM" id="SSF56327">
    <property type="entry name" value="LDH C-terminal domain-like"/>
    <property type="match status" value="1"/>
</dbReference>
<evidence type="ECO:0000313" key="8">
    <source>
        <dbReference type="EMBL" id="RXM32849.1"/>
    </source>
</evidence>
<feature type="domain" description="Lactate/malate dehydrogenase C-terminal" evidence="7">
    <location>
        <begin position="281"/>
        <end position="446"/>
    </location>
</feature>
<dbReference type="SUPFAM" id="SSF51735">
    <property type="entry name" value="NAD(P)-binding Rossmann-fold domains"/>
    <property type="match status" value="1"/>
</dbReference>
<comment type="similarity">
    <text evidence="1">Belongs to the LDH/MDH superfamily. MDH type 2 family.</text>
</comment>
<keyword evidence="2" id="KW-0816">Tricarboxylic acid cycle</keyword>
<dbReference type="FunFam" id="3.40.50.720:FF:000144">
    <property type="entry name" value="Malate dehydrogenase [NADP]"/>
    <property type="match status" value="1"/>
</dbReference>
<proteinExistence type="inferred from homology"/>
<dbReference type="Gene3D" id="3.90.110.10">
    <property type="entry name" value="Lactate dehydrogenase/glycoside hydrolase, family 4, C-terminal"/>
    <property type="match status" value="1"/>
</dbReference>
<keyword evidence="4" id="KW-0520">NAD</keyword>
<dbReference type="InterPro" id="IPR015955">
    <property type="entry name" value="Lactate_DH/Glyco_Ohase_4_C"/>
</dbReference>
<dbReference type="InterPro" id="IPR036291">
    <property type="entry name" value="NAD(P)-bd_dom_sf"/>
</dbReference>
<evidence type="ECO:0000256" key="6">
    <source>
        <dbReference type="SAM" id="Coils"/>
    </source>
</evidence>
<dbReference type="Pfam" id="PF02866">
    <property type="entry name" value="Ldh_1_C"/>
    <property type="match status" value="1"/>
</dbReference>
<dbReference type="InterPro" id="IPR022383">
    <property type="entry name" value="Lactate/malate_DH_C"/>
</dbReference>
<dbReference type="AlphaFoldDB" id="A0A444UCG9"/>
<dbReference type="GO" id="GO:0016615">
    <property type="term" value="F:malate dehydrogenase activity"/>
    <property type="evidence" value="ECO:0007669"/>
    <property type="project" value="InterPro"/>
</dbReference>
<sequence>MAKFVLAGKADCPYFAKAERLADLLHKNLPSFTMHKIVQHPDDWEQWLQTICDTNGWKHNRSPIVWREMIDRGGKGLLLGGFSEFMEHAQIYYGITSDIKADLMMTISAENLQTKIDLMEEETYYKGLIKPLHIWITSALSPVCYNLIPLLCNGEIFGESTFISLHLLNIKGAVEELSALKMESEDLSLPLLHEVTVHADLNDAFVNAGVIIVLDEVKQEELSNTCKEYGHLIDSNAHSDVRVVVAGNSYVNLKCYLIMQSAPSIATCNFVAVATHLENIARSQLAKKLNVTTSEVKCVLMWGNIGGSIYIDLQRAKVYNYDGAVCGPPHFSQPVLEMVYDTKWLETEFLTTVNKHQRTVRKKLQHSLGISEANGICTVLHRWYHDSPPGEIMSLGVLSEGQYGIPEDLVFSMPVTFHNGIWKVVSDIKHSDDVKEKLQLIAKEMTGPSLRENLKVFIQTVWNNLLTRWCKQKETQRRGALVIVESSLLRTTDSLSHSISHCDAAVQIQPQEITRKASKAMQRQMKQNPDISQRLTGRNRCLEEQLQLWNVQSELNSQEDTCDKLEAKIEVLLEHNKNLQDKCVNVRQLVQVP</sequence>
<gene>
    <name evidence="8" type="ORF">EOD39_1425</name>
</gene>
<dbReference type="GO" id="GO:0006108">
    <property type="term" value="P:malate metabolic process"/>
    <property type="evidence" value="ECO:0007669"/>
    <property type="project" value="InterPro"/>
</dbReference>
<evidence type="ECO:0000256" key="3">
    <source>
        <dbReference type="ARBA" id="ARBA00023002"/>
    </source>
</evidence>
<dbReference type="GO" id="GO:0006099">
    <property type="term" value="P:tricarboxylic acid cycle"/>
    <property type="evidence" value="ECO:0007669"/>
    <property type="project" value="UniProtKB-KW"/>
</dbReference>
<accession>A0A444UCG9</accession>
<keyword evidence="9" id="KW-1185">Reference proteome</keyword>
<feature type="coiled-coil region" evidence="6">
    <location>
        <begin position="548"/>
        <end position="582"/>
    </location>
</feature>
<name>A0A444UCG9_ACIRT</name>
<comment type="caution">
    <text evidence="8">The sequence shown here is derived from an EMBL/GenBank/DDBJ whole genome shotgun (WGS) entry which is preliminary data.</text>
</comment>
<dbReference type="Gene3D" id="3.40.50.720">
    <property type="entry name" value="NAD(P)-binding Rossmann-like Domain"/>
    <property type="match status" value="1"/>
</dbReference>
<dbReference type="GO" id="GO:0016616">
    <property type="term" value="F:oxidoreductase activity, acting on the CH-OH group of donors, NAD or NADP as acceptor"/>
    <property type="evidence" value="ECO:0007669"/>
    <property type="project" value="InterPro"/>
</dbReference>
<dbReference type="PANTHER" id="PTHR23382">
    <property type="entry name" value="MALATE DEHYDROGENASE"/>
    <property type="match status" value="1"/>
</dbReference>
<evidence type="ECO:0000256" key="1">
    <source>
        <dbReference type="ARBA" id="ARBA00009613"/>
    </source>
</evidence>
<evidence type="ECO:0000313" key="9">
    <source>
        <dbReference type="Proteomes" id="UP000289886"/>
    </source>
</evidence>
<organism evidence="8 9">
    <name type="scientific">Acipenser ruthenus</name>
    <name type="common">Sterlet sturgeon</name>
    <dbReference type="NCBI Taxonomy" id="7906"/>
    <lineage>
        <taxon>Eukaryota</taxon>
        <taxon>Metazoa</taxon>
        <taxon>Chordata</taxon>
        <taxon>Craniata</taxon>
        <taxon>Vertebrata</taxon>
        <taxon>Euteleostomi</taxon>
        <taxon>Actinopterygii</taxon>
        <taxon>Chondrostei</taxon>
        <taxon>Acipenseriformes</taxon>
        <taxon>Acipenseridae</taxon>
        <taxon>Acipenser</taxon>
    </lineage>
</organism>
<evidence type="ECO:0000259" key="7">
    <source>
        <dbReference type="Pfam" id="PF02866"/>
    </source>
</evidence>
<keyword evidence="6" id="KW-0175">Coiled coil</keyword>
<evidence type="ECO:0000256" key="4">
    <source>
        <dbReference type="ARBA" id="ARBA00023027"/>
    </source>
</evidence>
<dbReference type="EMBL" id="SCEB01214839">
    <property type="protein sequence ID" value="RXM32849.1"/>
    <property type="molecule type" value="Genomic_DNA"/>
</dbReference>
<dbReference type="FunFam" id="3.90.110.10:FF:000006">
    <property type="entry name" value="putative malate dehydrogenase 1B"/>
    <property type="match status" value="1"/>
</dbReference>
<reference evidence="8 9" key="1">
    <citation type="submission" date="2019-01" db="EMBL/GenBank/DDBJ databases">
        <title>Draft Genome and Complete Hox-Cluster Characterization of the Sterlet Sturgeon (Acipenser ruthenus).</title>
        <authorList>
            <person name="Wei Q."/>
        </authorList>
    </citation>
    <scope>NUCLEOTIDE SEQUENCE [LARGE SCALE GENOMIC DNA]</scope>
    <source>
        <strain evidence="8">WHYD16114868_AA</strain>
        <tissue evidence="8">Blood</tissue>
    </source>
</reference>
<dbReference type="InterPro" id="IPR010945">
    <property type="entry name" value="Malate_DH_type2"/>
</dbReference>
<keyword evidence="3" id="KW-0560">Oxidoreductase</keyword>
<evidence type="ECO:0000256" key="2">
    <source>
        <dbReference type="ARBA" id="ARBA00022532"/>
    </source>
</evidence>
<dbReference type="Proteomes" id="UP000289886">
    <property type="component" value="Unassembled WGS sequence"/>
</dbReference>
<evidence type="ECO:0000256" key="5">
    <source>
        <dbReference type="ARBA" id="ARBA00039310"/>
    </source>
</evidence>
<protein>
    <recommendedName>
        <fullName evidence="5">Putative malate dehydrogenase 1B</fullName>
    </recommendedName>
</protein>